<dbReference type="Gene3D" id="1.10.510.10">
    <property type="entry name" value="Transferase(Phosphotransferase) domain 1"/>
    <property type="match status" value="1"/>
</dbReference>
<dbReference type="SUPFAM" id="SSF56112">
    <property type="entry name" value="Protein kinase-like (PK-like)"/>
    <property type="match status" value="1"/>
</dbReference>
<dbReference type="OrthoDB" id="4062651at2759"/>
<gene>
    <name evidence="2" type="ORF">N0V93_003751</name>
</gene>
<proteinExistence type="predicted"/>
<evidence type="ECO:0000313" key="2">
    <source>
        <dbReference type="EMBL" id="KAJ4394532.1"/>
    </source>
</evidence>
<accession>A0A9W8YXP7</accession>
<name>A0A9W8YXP7_9PEZI</name>
<dbReference type="AlphaFoldDB" id="A0A9W8YXP7"/>
<dbReference type="Proteomes" id="UP001140453">
    <property type="component" value="Unassembled WGS sequence"/>
</dbReference>
<evidence type="ECO:0000256" key="1">
    <source>
        <dbReference type="SAM" id="MobiDB-lite"/>
    </source>
</evidence>
<organism evidence="2 3">
    <name type="scientific">Gnomoniopsis smithogilvyi</name>
    <dbReference type="NCBI Taxonomy" id="1191159"/>
    <lineage>
        <taxon>Eukaryota</taxon>
        <taxon>Fungi</taxon>
        <taxon>Dikarya</taxon>
        <taxon>Ascomycota</taxon>
        <taxon>Pezizomycotina</taxon>
        <taxon>Sordariomycetes</taxon>
        <taxon>Sordariomycetidae</taxon>
        <taxon>Diaporthales</taxon>
        <taxon>Gnomoniaceae</taxon>
        <taxon>Gnomoniopsis</taxon>
    </lineage>
</organism>
<evidence type="ECO:0000313" key="3">
    <source>
        <dbReference type="Proteomes" id="UP001140453"/>
    </source>
</evidence>
<protein>
    <recommendedName>
        <fullName evidence="4">Protein kinase domain-containing protein</fullName>
    </recommendedName>
</protein>
<reference evidence="2" key="1">
    <citation type="submission" date="2022-10" db="EMBL/GenBank/DDBJ databases">
        <title>Tapping the CABI collections for fungal endophytes: first genome assemblies for Collariella, Neodidymelliopsis, Ascochyta clinopodiicola, Didymella pomorum, Didymosphaeria variabile, Neocosmospora piperis and Neocucurbitaria cava.</title>
        <authorList>
            <person name="Hill R."/>
        </authorList>
    </citation>
    <scope>NUCLEOTIDE SEQUENCE</scope>
    <source>
        <strain evidence="2">IMI 355082</strain>
    </source>
</reference>
<dbReference type="InterPro" id="IPR011009">
    <property type="entry name" value="Kinase-like_dom_sf"/>
</dbReference>
<evidence type="ECO:0008006" key="4">
    <source>
        <dbReference type="Google" id="ProtNLM"/>
    </source>
</evidence>
<feature type="region of interest" description="Disordered" evidence="1">
    <location>
        <begin position="398"/>
        <end position="420"/>
    </location>
</feature>
<dbReference type="EMBL" id="JAPEVB010000002">
    <property type="protein sequence ID" value="KAJ4394532.1"/>
    <property type="molecule type" value="Genomic_DNA"/>
</dbReference>
<comment type="caution">
    <text evidence="2">The sequence shown here is derived from an EMBL/GenBank/DDBJ whole genome shotgun (WGS) entry which is preliminary data.</text>
</comment>
<keyword evidence="3" id="KW-1185">Reference proteome</keyword>
<sequence>MDLSTRTIHDVIHPTAVFYTPATTDSNSIQDPVEDVARLWEDSQLNPKNRIDSLDPPKHPLWKIDGCAGLGTQFYAVPLFLGDVPPIRCDALLSEDVTEDPAIRKLLDLDTVFHARDRARLQRQGIYSYVLRALQAWTENYGREKVRELYYESPFGSRLVFGSLPLKVEDVDIQVRYHWDLESHYNTVDELKKMWEGQVDVKSIPLSVDIFDLIFVQQLHDSVCVVRYRQDADPNNREPKTAGLWVLKALTSSVKFMYHELRVLLTMPAHPNIISPPVRLVTKATRMNRKRTAVVGFLMPFHPGGGLRDELPLLRVNHLLNLQDQMRWARDICSGMLHIRSQAHTFYPDLRLDQIVFPADKKRPIIVDLEQRGVWCEFGSPEVNAIDYLMALAIDEGEDDDDDATHTESESQGLSPSRQRSRDIMLRLHPKYKRLCNPDDIYDNPPMGYNIPWICLNWNEQEYAMVYMLGRLLWCIFEGMSAPQRGAIWQSYHNEPEFEFPEFRRTPPELRSLIDQCTRGRRSQLSNCVVRKGSKIVLRDDPRGHGTPAQIRSVAKIFWANEVRWAEEFLLDREKQLKEGSWDDNHFGRPTLTEVDEALATLHFKLYG</sequence>